<dbReference type="InterPro" id="IPR003018">
    <property type="entry name" value="GAF"/>
</dbReference>
<dbReference type="Proteomes" id="UP000655410">
    <property type="component" value="Unassembled WGS sequence"/>
</dbReference>
<organism evidence="2 3">
    <name type="scientific">Nocardioides phosphati</name>
    <dbReference type="NCBI Taxonomy" id="1867775"/>
    <lineage>
        <taxon>Bacteria</taxon>
        <taxon>Bacillati</taxon>
        <taxon>Actinomycetota</taxon>
        <taxon>Actinomycetes</taxon>
        <taxon>Propionibacteriales</taxon>
        <taxon>Nocardioidaceae</taxon>
        <taxon>Nocardioides</taxon>
    </lineage>
</organism>
<protein>
    <submittedName>
        <fullName evidence="2">Transcriptional regulator</fullName>
    </submittedName>
</protein>
<dbReference type="EMBL" id="BMNI01000005">
    <property type="protein sequence ID" value="GGO90704.1"/>
    <property type="molecule type" value="Genomic_DNA"/>
</dbReference>
<dbReference type="Gene3D" id="3.30.450.40">
    <property type="match status" value="1"/>
</dbReference>
<feature type="domain" description="GAF" evidence="1">
    <location>
        <begin position="63"/>
        <end position="178"/>
    </location>
</feature>
<name>A0ABQ2NCG0_9ACTN</name>
<dbReference type="RefSeq" id="WP_229662826.1">
    <property type="nucleotide sequence ID" value="NZ_BMNI01000005.1"/>
</dbReference>
<comment type="caution">
    <text evidence="2">The sequence shown here is derived from an EMBL/GenBank/DDBJ whole genome shotgun (WGS) entry which is preliminary data.</text>
</comment>
<reference evidence="3" key="1">
    <citation type="journal article" date="2019" name="Int. J. Syst. Evol. Microbiol.">
        <title>The Global Catalogue of Microorganisms (GCM) 10K type strain sequencing project: providing services to taxonomists for standard genome sequencing and annotation.</title>
        <authorList>
            <consortium name="The Broad Institute Genomics Platform"/>
            <consortium name="The Broad Institute Genome Sequencing Center for Infectious Disease"/>
            <person name="Wu L."/>
            <person name="Ma J."/>
        </authorList>
    </citation>
    <scope>NUCLEOTIDE SEQUENCE [LARGE SCALE GENOMIC DNA]</scope>
    <source>
        <strain evidence="3">CGMCC 4.7371</strain>
    </source>
</reference>
<accession>A0ABQ2NCG0</accession>
<evidence type="ECO:0000313" key="2">
    <source>
        <dbReference type="EMBL" id="GGO90704.1"/>
    </source>
</evidence>
<evidence type="ECO:0000313" key="3">
    <source>
        <dbReference type="Proteomes" id="UP000655410"/>
    </source>
</evidence>
<dbReference type="InterPro" id="IPR029016">
    <property type="entry name" value="GAF-like_dom_sf"/>
</dbReference>
<evidence type="ECO:0000259" key="1">
    <source>
        <dbReference type="Pfam" id="PF01590"/>
    </source>
</evidence>
<keyword evidence="3" id="KW-1185">Reference proteome</keyword>
<proteinExistence type="predicted"/>
<sequence>MRAEVAASWHRSAAAGVPAESEAAPITLGDADLRAARAAHPLAQVFPLLDDVLGQAARDCDAVMAVADEAGHLLWVCGSGTALRRAESIGFVAGSNWDERVAGTNAPGLALATGAPATVNRSEHFRQSVRSWSCAAAPIHDPGTSQLLGVLDVTGGDQIVVPQTMALIRAAVRLAETELARDRLVVRPPEQRTIHPSLRIEALGRSDALVTLDDARGHTARFRLSPRHSEMLLLLASAPQGLSGDELAVLLYEDDGGSSTLRAEMNRLRHLLDESFLASRPYRITAASAGDWLAVEARLASGDVAAALRLFRGPLLPRSTAPGVVRMRESLTHQLRAAVLASGQADLVSSWTRSAWGADDYEAWARQRDLLAPGSPLRALAQGQLARLDHELGL</sequence>
<gene>
    <name evidence="2" type="ORF">GCM10011584_23110</name>
</gene>
<dbReference type="Pfam" id="PF01590">
    <property type="entry name" value="GAF"/>
    <property type="match status" value="1"/>
</dbReference>